<name>A0AAV0DGG1_9ASTE</name>
<evidence type="ECO:0000313" key="1">
    <source>
        <dbReference type="EMBL" id="CAH9100953.1"/>
    </source>
</evidence>
<organism evidence="1 2">
    <name type="scientific">Cuscuta epithymum</name>
    <dbReference type="NCBI Taxonomy" id="186058"/>
    <lineage>
        <taxon>Eukaryota</taxon>
        <taxon>Viridiplantae</taxon>
        <taxon>Streptophyta</taxon>
        <taxon>Embryophyta</taxon>
        <taxon>Tracheophyta</taxon>
        <taxon>Spermatophyta</taxon>
        <taxon>Magnoliopsida</taxon>
        <taxon>eudicotyledons</taxon>
        <taxon>Gunneridae</taxon>
        <taxon>Pentapetalae</taxon>
        <taxon>asterids</taxon>
        <taxon>lamiids</taxon>
        <taxon>Solanales</taxon>
        <taxon>Convolvulaceae</taxon>
        <taxon>Cuscuteae</taxon>
        <taxon>Cuscuta</taxon>
        <taxon>Cuscuta subgen. Cuscuta</taxon>
    </lineage>
</organism>
<dbReference type="EMBL" id="CAMAPF010000109">
    <property type="protein sequence ID" value="CAH9100953.1"/>
    <property type="molecule type" value="Genomic_DNA"/>
</dbReference>
<protein>
    <submittedName>
        <fullName evidence="1">Uncharacterized protein</fullName>
    </submittedName>
</protein>
<dbReference type="Proteomes" id="UP001152523">
    <property type="component" value="Unassembled WGS sequence"/>
</dbReference>
<comment type="caution">
    <text evidence="1">The sequence shown here is derived from an EMBL/GenBank/DDBJ whole genome shotgun (WGS) entry which is preliminary data.</text>
</comment>
<accession>A0AAV0DGG1</accession>
<evidence type="ECO:0000313" key="2">
    <source>
        <dbReference type="Proteomes" id="UP001152523"/>
    </source>
</evidence>
<dbReference type="AlphaFoldDB" id="A0AAV0DGG1"/>
<proteinExistence type="predicted"/>
<gene>
    <name evidence="1" type="ORF">CEPIT_LOCUS15450</name>
</gene>
<reference evidence="1" key="1">
    <citation type="submission" date="2022-07" db="EMBL/GenBank/DDBJ databases">
        <authorList>
            <person name="Macas J."/>
            <person name="Novak P."/>
            <person name="Neumann P."/>
        </authorList>
    </citation>
    <scope>NUCLEOTIDE SEQUENCE</scope>
</reference>
<keyword evidence="2" id="KW-1185">Reference proteome</keyword>
<sequence>MTVGGMKAQYKSIDHYGRFDLEVDEGKAVKAMKIKQQIQ</sequence>